<dbReference type="EMBL" id="AMQM01000132">
    <property type="status" value="NOT_ANNOTATED_CDS"/>
    <property type="molecule type" value="Genomic_DNA"/>
</dbReference>
<feature type="transmembrane region" description="Helical" evidence="1">
    <location>
        <begin position="12"/>
        <end position="29"/>
    </location>
</feature>
<keyword evidence="1" id="KW-0472">Membrane</keyword>
<evidence type="ECO:0000256" key="1">
    <source>
        <dbReference type="SAM" id="Phobius"/>
    </source>
</evidence>
<sequence length="168" mass="19561">MIKSYKKKFKYLIFLCLILKTLIFTVYKLNELKTSNGSYVTLGESMLRGDHRAGNHLFMLAALLRFSHLTGRKIIMPVNNNTWYLDKLFDFQRYSQSRYNDGIIRWVLRSALNFASDGEVVREQSQENSMVNSIKSRGKVKSKKKSRLLLSLERRISLCILSKEVSVL</sequence>
<keyword evidence="1" id="KW-1133">Transmembrane helix</keyword>
<dbReference type="AlphaFoldDB" id="T1EN98"/>
<protein>
    <submittedName>
        <fullName evidence="2 3">Uncharacterized protein</fullName>
    </submittedName>
</protein>
<dbReference type="EnsemblMetazoa" id="HelroT158794">
    <property type="protein sequence ID" value="HelroP158794"/>
    <property type="gene ID" value="HelroG158794"/>
</dbReference>
<name>T1EN98_HELRO</name>
<dbReference type="RefSeq" id="XP_009009027.1">
    <property type="nucleotide sequence ID" value="XM_009010779.1"/>
</dbReference>
<dbReference type="CTD" id="20198048"/>
<evidence type="ECO:0000313" key="3">
    <source>
        <dbReference type="EnsemblMetazoa" id="HelroP158794"/>
    </source>
</evidence>
<reference evidence="4" key="1">
    <citation type="submission" date="2012-12" db="EMBL/GenBank/DDBJ databases">
        <authorList>
            <person name="Hellsten U."/>
            <person name="Grimwood J."/>
            <person name="Chapman J.A."/>
            <person name="Shapiro H."/>
            <person name="Aerts A."/>
            <person name="Otillar R.P."/>
            <person name="Terry A.Y."/>
            <person name="Boore J.L."/>
            <person name="Simakov O."/>
            <person name="Marletaz F."/>
            <person name="Cho S.-J."/>
            <person name="Edsinger-Gonzales E."/>
            <person name="Havlak P."/>
            <person name="Kuo D.-H."/>
            <person name="Larsson T."/>
            <person name="Lv J."/>
            <person name="Arendt D."/>
            <person name="Savage R."/>
            <person name="Osoegawa K."/>
            <person name="de Jong P."/>
            <person name="Lindberg D.R."/>
            <person name="Seaver E.C."/>
            <person name="Weisblat D.A."/>
            <person name="Putnam N.H."/>
            <person name="Grigoriev I.V."/>
            <person name="Rokhsar D.S."/>
        </authorList>
    </citation>
    <scope>NUCLEOTIDE SEQUENCE</scope>
</reference>
<keyword evidence="4" id="KW-1185">Reference proteome</keyword>
<evidence type="ECO:0000313" key="2">
    <source>
        <dbReference type="EMBL" id="ESO12307.1"/>
    </source>
</evidence>
<dbReference type="EMBL" id="AMQM01000133">
    <property type="status" value="NOT_ANNOTATED_CDS"/>
    <property type="molecule type" value="Genomic_DNA"/>
</dbReference>
<accession>T1EN98</accession>
<reference evidence="3" key="3">
    <citation type="submission" date="2015-06" db="UniProtKB">
        <authorList>
            <consortium name="EnsemblMetazoa"/>
        </authorList>
    </citation>
    <scope>IDENTIFICATION</scope>
</reference>
<organism evidence="3 4">
    <name type="scientific">Helobdella robusta</name>
    <name type="common">Californian leech</name>
    <dbReference type="NCBI Taxonomy" id="6412"/>
    <lineage>
        <taxon>Eukaryota</taxon>
        <taxon>Metazoa</taxon>
        <taxon>Spiralia</taxon>
        <taxon>Lophotrochozoa</taxon>
        <taxon>Annelida</taxon>
        <taxon>Clitellata</taxon>
        <taxon>Hirudinea</taxon>
        <taxon>Rhynchobdellida</taxon>
        <taxon>Glossiphoniidae</taxon>
        <taxon>Helobdella</taxon>
    </lineage>
</organism>
<proteinExistence type="predicted"/>
<dbReference type="KEGG" id="hro:HELRODRAFT_158794"/>
<reference evidence="2 4" key="2">
    <citation type="journal article" date="2013" name="Nature">
        <title>Insights into bilaterian evolution from three spiralian genomes.</title>
        <authorList>
            <person name="Simakov O."/>
            <person name="Marletaz F."/>
            <person name="Cho S.J."/>
            <person name="Edsinger-Gonzales E."/>
            <person name="Havlak P."/>
            <person name="Hellsten U."/>
            <person name="Kuo D.H."/>
            <person name="Larsson T."/>
            <person name="Lv J."/>
            <person name="Arendt D."/>
            <person name="Savage R."/>
            <person name="Osoegawa K."/>
            <person name="de Jong P."/>
            <person name="Grimwood J."/>
            <person name="Chapman J.A."/>
            <person name="Shapiro H."/>
            <person name="Aerts A."/>
            <person name="Otillar R.P."/>
            <person name="Terry A.Y."/>
            <person name="Boore J.L."/>
            <person name="Grigoriev I.V."/>
            <person name="Lindberg D.R."/>
            <person name="Seaver E.C."/>
            <person name="Weisblat D.A."/>
            <person name="Putnam N.H."/>
            <person name="Rokhsar D.S."/>
        </authorList>
    </citation>
    <scope>NUCLEOTIDE SEQUENCE</scope>
</reference>
<dbReference type="EMBL" id="KB095811">
    <property type="protein sequence ID" value="ESO12307.1"/>
    <property type="molecule type" value="Genomic_DNA"/>
</dbReference>
<keyword evidence="1" id="KW-0812">Transmembrane</keyword>
<dbReference type="GeneID" id="20198048"/>
<gene>
    <name evidence="3" type="primary">20198048</name>
    <name evidence="2" type="ORF">HELRODRAFT_158794</name>
</gene>
<dbReference type="HOGENOM" id="CLU_1588267_0_0_1"/>
<evidence type="ECO:0000313" key="4">
    <source>
        <dbReference type="Proteomes" id="UP000015101"/>
    </source>
</evidence>
<dbReference type="InParanoid" id="T1EN98"/>
<dbReference type="Proteomes" id="UP000015101">
    <property type="component" value="Unassembled WGS sequence"/>
</dbReference>